<gene>
    <name evidence="1" type="ORF">IE53DRAFT_350336</name>
</gene>
<name>A0ACD0NLM7_9BASI</name>
<proteinExistence type="predicted"/>
<protein>
    <submittedName>
        <fullName evidence="1">Bola-domain-containing protein</fullName>
    </submittedName>
</protein>
<reference evidence="1 2" key="1">
    <citation type="journal article" date="2018" name="Mol. Biol. Evol.">
        <title>Broad Genomic Sampling Reveals a Smut Pathogenic Ancestry of the Fungal Clade Ustilaginomycotina.</title>
        <authorList>
            <person name="Kijpornyongpan T."/>
            <person name="Mondo S.J."/>
            <person name="Barry K."/>
            <person name="Sandor L."/>
            <person name="Lee J."/>
            <person name="Lipzen A."/>
            <person name="Pangilinan J."/>
            <person name="LaButti K."/>
            <person name="Hainaut M."/>
            <person name="Henrissat B."/>
            <person name="Grigoriev I.V."/>
            <person name="Spatafora J.W."/>
            <person name="Aime M.C."/>
        </authorList>
    </citation>
    <scope>NUCLEOTIDE SEQUENCE [LARGE SCALE GENOMIC DNA]</scope>
    <source>
        <strain evidence="1 2">SA 807</strain>
    </source>
</reference>
<evidence type="ECO:0000313" key="1">
    <source>
        <dbReference type="EMBL" id="PWN46716.1"/>
    </source>
</evidence>
<accession>A0ACD0NLM7</accession>
<keyword evidence="2" id="KW-1185">Reference proteome</keyword>
<sequence>MRPSSISAISQSAIALSRRRLVRVQLTVDVPGLGRSGQLCLVQPGRMRNELLPHQKAIYQPLPIPTHSLKDNSSNAAQQSQIDEEQLNAEARHREQLQQQLELDRSLLLGLKSNLESITTLTFQRPTTTTPPPSSDPSSLPSPPLTIQGSISVSDILAHLRDDLNAFDITTEASPESQRLSVLQISKNLALDLNRSQASSSEDGFDKLGRIKKTGQYILDAEIIPSKTRIRIPVRVRPPAAEQVASISAMASSSTSPSSFSPSSQTSPKGTRAYSTSASQPLSMEASMLNKLTEAFSPAEINIRNDSSKHAHHAAMVAQGGGNGETHFFIEIVSDSFKGMTQIKRHRAINNLLKDEFERGLHALSLRTRTFEERDRQNVS</sequence>
<dbReference type="EMBL" id="KZ820757">
    <property type="protein sequence ID" value="PWN46716.1"/>
    <property type="molecule type" value="Genomic_DNA"/>
</dbReference>
<dbReference type="Proteomes" id="UP000245626">
    <property type="component" value="Unassembled WGS sequence"/>
</dbReference>
<organism evidence="1 2">
    <name type="scientific">Violaceomyces palustris</name>
    <dbReference type="NCBI Taxonomy" id="1673888"/>
    <lineage>
        <taxon>Eukaryota</taxon>
        <taxon>Fungi</taxon>
        <taxon>Dikarya</taxon>
        <taxon>Basidiomycota</taxon>
        <taxon>Ustilaginomycotina</taxon>
        <taxon>Ustilaginomycetes</taxon>
        <taxon>Violaceomycetales</taxon>
        <taxon>Violaceomycetaceae</taxon>
        <taxon>Violaceomyces</taxon>
    </lineage>
</organism>
<evidence type="ECO:0000313" key="2">
    <source>
        <dbReference type="Proteomes" id="UP000245626"/>
    </source>
</evidence>